<protein>
    <recommendedName>
        <fullName evidence="6">Small ribosomal subunit protein mS23</fullName>
    </recommendedName>
    <alternativeName>
        <fullName evidence="7">37S ribosomal protein S25, mitochondrial</fullName>
    </alternativeName>
</protein>
<evidence type="ECO:0000256" key="4">
    <source>
        <dbReference type="ARBA" id="ARBA00023128"/>
    </source>
</evidence>
<evidence type="ECO:0000256" key="5">
    <source>
        <dbReference type="ARBA" id="ARBA00023274"/>
    </source>
</evidence>
<evidence type="ECO:0000256" key="1">
    <source>
        <dbReference type="ARBA" id="ARBA00004173"/>
    </source>
</evidence>
<comment type="subcellular location">
    <subcellularLocation>
        <location evidence="1">Mitochondrion</location>
    </subcellularLocation>
</comment>
<comment type="caution">
    <text evidence="9">The sequence shown here is derived from an EMBL/GenBank/DDBJ whole genome shotgun (WGS) entry which is preliminary data.</text>
</comment>
<accession>A0A4S9TJP8</accession>
<feature type="region of interest" description="Disordered" evidence="8">
    <location>
        <begin position="527"/>
        <end position="551"/>
    </location>
</feature>
<dbReference type="Pfam" id="PF13741">
    <property type="entry name" value="MRP-S25"/>
    <property type="match status" value="2"/>
</dbReference>
<dbReference type="Proteomes" id="UP000310121">
    <property type="component" value="Unassembled WGS sequence"/>
</dbReference>
<evidence type="ECO:0000256" key="8">
    <source>
        <dbReference type="SAM" id="MobiDB-lite"/>
    </source>
</evidence>
<dbReference type="PANTHER" id="PTHR37799">
    <property type="entry name" value="37S RIBOSOMAL PROTEIN S25, MITOCHONDRIAL"/>
    <property type="match status" value="1"/>
</dbReference>
<evidence type="ECO:0000256" key="7">
    <source>
        <dbReference type="ARBA" id="ARBA00035421"/>
    </source>
</evidence>
<dbReference type="EMBL" id="QZBN01001431">
    <property type="protein sequence ID" value="THZ24768.1"/>
    <property type="molecule type" value="Genomic_DNA"/>
</dbReference>
<keyword evidence="4" id="KW-0496">Mitochondrion</keyword>
<comment type="similarity">
    <text evidence="2">Belongs to the mitochondrion-specific ribosomal protein mS23 family.</text>
</comment>
<organism evidence="9 10">
    <name type="scientific">Aureobasidium pullulans</name>
    <name type="common">Black yeast</name>
    <name type="synonym">Pullularia pullulans</name>
    <dbReference type="NCBI Taxonomy" id="5580"/>
    <lineage>
        <taxon>Eukaryota</taxon>
        <taxon>Fungi</taxon>
        <taxon>Dikarya</taxon>
        <taxon>Ascomycota</taxon>
        <taxon>Pezizomycotina</taxon>
        <taxon>Dothideomycetes</taxon>
        <taxon>Dothideomycetidae</taxon>
        <taxon>Dothideales</taxon>
        <taxon>Saccotheciaceae</taxon>
        <taxon>Aureobasidium</taxon>
    </lineage>
</organism>
<sequence length="551" mass="62425">MKRRALCQTNNRHSPGISLSTSRRAVASVLELLLQKVRLSGLRTAHPTRADWLLSPPPPTPRQCLPLRSRISNLELLTRSALGVSLFGQPDTTVAMGRYNFAPQRVHQAATRLLQVRSAARGGASQPPPPWYTVIGNLPPSERLVRPPLQPARRKGRKASKLFQPVNLKYEEDQLRLDFFGDHPWELARPRQIVEDDGKDYQKFDWSQLDQPTKQIDGESVVQRQAWLMGLVRHEIDYLATPNMREYYKLHKDEEVIKELQELHLLFKNDYAVDLQINETNEADHPDPNAHWPISVYLTYHPQYPHQIKDAQKHLNQFLAKQGLDLSTINKRSFSASFPHSDAVAQTLRNSDLAAIGKQYNIDITLEPEVTVKPFAEEPFDVQPFSFSFHRNATKNIPALLNHLATLLDVKTSNILSPPLPTTEPDTYPAYTKLGAYDKARKEFYEVRHQQDIERRVAREEALWTGAEFGPSPLDIGMQLEDQKYEEWRDWATKEITAIRQLSGSSGSALDQDALLDPQADDINAALDEVEPSVPGSKRGQTAQGGALVHP</sequence>
<evidence type="ECO:0000256" key="6">
    <source>
        <dbReference type="ARBA" id="ARBA00035137"/>
    </source>
</evidence>
<keyword evidence="3" id="KW-0689">Ribosomal protein</keyword>
<evidence type="ECO:0000256" key="3">
    <source>
        <dbReference type="ARBA" id="ARBA00022980"/>
    </source>
</evidence>
<evidence type="ECO:0000313" key="9">
    <source>
        <dbReference type="EMBL" id="THZ24768.1"/>
    </source>
</evidence>
<evidence type="ECO:0000256" key="2">
    <source>
        <dbReference type="ARBA" id="ARBA00009864"/>
    </source>
</evidence>
<dbReference type="PANTHER" id="PTHR37799:SF1">
    <property type="entry name" value="SMALL RIBOSOMAL SUBUNIT PROTEIN MS23"/>
    <property type="match status" value="1"/>
</dbReference>
<evidence type="ECO:0000313" key="10">
    <source>
        <dbReference type="Proteomes" id="UP000310121"/>
    </source>
</evidence>
<proteinExistence type="inferred from homology"/>
<gene>
    <name evidence="9" type="ORF">D6C90_09220</name>
</gene>
<dbReference type="InterPro" id="IPR016939">
    <property type="entry name" value="Ribosomal_mS23_fun"/>
</dbReference>
<reference evidence="9 10" key="1">
    <citation type="submission" date="2018-10" db="EMBL/GenBank/DDBJ databases">
        <title>Fifty Aureobasidium pullulans genomes reveal a recombining polyextremotolerant generalist.</title>
        <authorList>
            <person name="Gostincar C."/>
            <person name="Turk M."/>
            <person name="Zajc J."/>
            <person name="Gunde-Cimerman N."/>
        </authorList>
    </citation>
    <scope>NUCLEOTIDE SEQUENCE [LARGE SCALE GENOMIC DNA]</scope>
    <source>
        <strain evidence="9 10">EXF-3844</strain>
    </source>
</reference>
<dbReference type="GO" id="GO:0005763">
    <property type="term" value="C:mitochondrial small ribosomal subunit"/>
    <property type="evidence" value="ECO:0007669"/>
    <property type="project" value="InterPro"/>
</dbReference>
<dbReference type="AlphaFoldDB" id="A0A4S9TJP8"/>
<dbReference type="GO" id="GO:0003735">
    <property type="term" value="F:structural constituent of ribosome"/>
    <property type="evidence" value="ECO:0007669"/>
    <property type="project" value="InterPro"/>
</dbReference>
<keyword evidence="5" id="KW-0687">Ribonucleoprotein</keyword>
<name>A0A4S9TJP8_AURPU</name>